<keyword evidence="2" id="KW-1185">Reference proteome</keyword>
<evidence type="ECO:0000313" key="1">
    <source>
        <dbReference type="EMBL" id="KAF2464927.1"/>
    </source>
</evidence>
<proteinExistence type="predicted"/>
<evidence type="ECO:0000313" key="2">
    <source>
        <dbReference type="Proteomes" id="UP000799755"/>
    </source>
</evidence>
<protein>
    <submittedName>
        <fullName evidence="1">Large subunit of L-aminoadipate-semialdehyde dehydrogenase</fullName>
    </submittedName>
</protein>
<comment type="caution">
    <text evidence="1">The sequence shown here is derived from an EMBL/GenBank/DDBJ whole genome shotgun (WGS) entry which is preliminary data.</text>
</comment>
<name>A0ACB6QDF2_9PLEO</name>
<dbReference type="EMBL" id="MU003533">
    <property type="protein sequence ID" value="KAF2464927.1"/>
    <property type="molecule type" value="Genomic_DNA"/>
</dbReference>
<sequence>MGSVPSLDIPDPTADLHWSDFKGPIHEIFASNARKHPARACVVETATSSTPERRFTYRQIFEATSILAHHFVQHGVQRGEVVMIFAHRGVDLVVAIMAVLAAGATFSVLDPLYPPDRQCIYLEVSQPRALVVIDKTTQEAGPLSDQVRAYVAENLNLRAEVPALQLKDDGSLVGGPKDGKDCLDDQQKLKTDLPGVLVGPDSTPTLSFTSGSEGRPKGVKGRHFSLTHYFPWMSETFGLSENDKFTMLSGIAHDPIQRDIFTPLFLGAQLLVPSKEDIQHEKLAEWMRKYGATVTHLTPAMGQILVGGASAIFPALHHSFFVGDLLIKRDCRRLQDLAPNVRIVNMYGTTETQRAVSYYEVPSRSEAPEFLDGLGEVIPAGRGMKNVQLLVVDREDRNKVCAPGQSGEIYVRAGGLAEEYLGLPDLTATKFVENWFVDPQRWVEEDKKRVESQTEPEPWRQFWKGPRDRLYRSGDLGHYGPDGNVHCTGRVDSQVKIRGFRIELGEIDSHLAAHPLVRENVTLLKRDAYEEPTLVSYIVPEMKRWYQWLEERGAKDNPTDTSMVGMLKRFKYLRDDVREHLKKKLPAYAVPSVLVPLSRFPLNPNGKVDRPALPFPEPQQLAAAGARRPSQLGKALTPTEKHVAEIWAGLLHSVAADSISGSDSFFDLGGHSIIAQQLLLKIRQQWKDVDVPMNTIFQHPTLRGFSASIDQALDPIGLRLDTGEAIEDDVEDEDYSADARDLAKQLRDFKTKELLNPGQEVHTFLTGATGFLGAYILRDLLSRPGKVTVLVRAKDADAALGRIRETCQAYGIWVDSWTSRLECVVGDLEKPNFGQPPETWNRLADEVDVVIHNGALVHWVLPYSRLRAPNVLSTMTALALCAVGRAKNFGLVSSTSVLDSEHYVKLSDKSLAEGGNGVLEADDLEGSRKGLGTGYGQSKWAAEYLARQAGKKGLRGVVVRPGYVTGDPVSGTTNTDDFLIRLLKGCVQLHSRPAVTNTINMVPVTHVSRIVVASTFSPPTSPLGVAQITSHPRITMNAFTGALEKFGYNVPQVTYDVWRKNMELYVAGQGEFADAKDEHALLPLYHFVTGDLPADTRAPELDDRNAAQALKSDAIWTGEDLSKGAAVMEDTVGVYVAYLIELGFMPKPEKSGEKVLPRLEIGDVVREGMKRVGGRRGVA</sequence>
<accession>A0ACB6QDF2</accession>
<dbReference type="Proteomes" id="UP000799755">
    <property type="component" value="Unassembled WGS sequence"/>
</dbReference>
<organism evidence="1 2">
    <name type="scientific">Lindgomyces ingoldianus</name>
    <dbReference type="NCBI Taxonomy" id="673940"/>
    <lineage>
        <taxon>Eukaryota</taxon>
        <taxon>Fungi</taxon>
        <taxon>Dikarya</taxon>
        <taxon>Ascomycota</taxon>
        <taxon>Pezizomycotina</taxon>
        <taxon>Dothideomycetes</taxon>
        <taxon>Pleosporomycetidae</taxon>
        <taxon>Pleosporales</taxon>
        <taxon>Lindgomycetaceae</taxon>
        <taxon>Lindgomyces</taxon>
    </lineage>
</organism>
<gene>
    <name evidence="1" type="ORF">BDR25DRAFT_396541</name>
</gene>
<reference evidence="1" key="1">
    <citation type="journal article" date="2020" name="Stud. Mycol.">
        <title>101 Dothideomycetes genomes: a test case for predicting lifestyles and emergence of pathogens.</title>
        <authorList>
            <person name="Haridas S."/>
            <person name="Albert R."/>
            <person name="Binder M."/>
            <person name="Bloem J."/>
            <person name="Labutti K."/>
            <person name="Salamov A."/>
            <person name="Andreopoulos B."/>
            <person name="Baker S."/>
            <person name="Barry K."/>
            <person name="Bills G."/>
            <person name="Bluhm B."/>
            <person name="Cannon C."/>
            <person name="Castanera R."/>
            <person name="Culley D."/>
            <person name="Daum C."/>
            <person name="Ezra D."/>
            <person name="Gonzalez J."/>
            <person name="Henrissat B."/>
            <person name="Kuo A."/>
            <person name="Liang C."/>
            <person name="Lipzen A."/>
            <person name="Lutzoni F."/>
            <person name="Magnuson J."/>
            <person name="Mondo S."/>
            <person name="Nolan M."/>
            <person name="Ohm R."/>
            <person name="Pangilinan J."/>
            <person name="Park H.-J."/>
            <person name="Ramirez L."/>
            <person name="Alfaro M."/>
            <person name="Sun H."/>
            <person name="Tritt A."/>
            <person name="Yoshinaga Y."/>
            <person name="Zwiers L.-H."/>
            <person name="Turgeon B."/>
            <person name="Goodwin S."/>
            <person name="Spatafora J."/>
            <person name="Crous P."/>
            <person name="Grigoriev I."/>
        </authorList>
    </citation>
    <scope>NUCLEOTIDE SEQUENCE</scope>
    <source>
        <strain evidence="1">ATCC 200398</strain>
    </source>
</reference>